<dbReference type="VEuPathDB" id="PiroplasmaDB:BEWA_015970"/>
<sequence>MGRMVNEDNNGQDFDEKSHDSIQRDYLRISAVLSIISHSKLSLQLEEPITPYEESLLKILTGITVGGKTVLDTHSISITPGKLVGGNFSFKCSNLMPLSYYLEPLVYLVPLSSEHTSVKLELPREGEGNEEFYKQFSTLEAFCSASTLILRTIGCEDASFRYKEPYEVIFECSPIRKIEPLDLSKEGKTKRIRGTVQVRALQPSLGKSAIIGAKKILSAVCDNVWVALASPPGKSEPSITISLIAEGTNSIHTADSTVYAKELEVKEKANNSSKYLANSSLSKILEIAGRKEKAKEDTPAQDDSEYGDSSVPIHEKCERIGTICAERLCTEISFGGYFDTTHQHIPLVFMSLSGDHRVSRLRISKLTRYTIMLLRQLKEYFRVTFKFDELEDGLIAKCVGINYNNLNMKTF</sequence>
<dbReference type="InterPro" id="IPR013792">
    <property type="entry name" value="RNA3'P_cycl/enolpyr_Trfase_a/b"/>
</dbReference>
<evidence type="ECO:0000259" key="2">
    <source>
        <dbReference type="Pfam" id="PF05189"/>
    </source>
</evidence>
<gene>
    <name evidence="3" type="ORF">BEWA_015970</name>
</gene>
<dbReference type="Proteomes" id="UP000031512">
    <property type="component" value="Unassembled WGS sequence"/>
</dbReference>
<dbReference type="GO" id="GO:0004521">
    <property type="term" value="F:RNA endonuclease activity"/>
    <property type="evidence" value="ECO:0007669"/>
    <property type="project" value="TreeGrafter"/>
</dbReference>
<dbReference type="SUPFAM" id="SSF55205">
    <property type="entry name" value="EPT/RTPC-like"/>
    <property type="match status" value="1"/>
</dbReference>
<reference evidence="3 4" key="1">
    <citation type="journal article" date="2012" name="BMC Genomics">
        <title>Comparative genomic analysis and phylogenetic position of Theileria equi.</title>
        <authorList>
            <person name="Kappmeyer L.S."/>
            <person name="Thiagarajan M."/>
            <person name="Herndon D.R."/>
            <person name="Ramsay J.D."/>
            <person name="Caler E."/>
            <person name="Djikeng A."/>
            <person name="Gillespie J.J."/>
            <person name="Lau A.O."/>
            <person name="Roalson E.H."/>
            <person name="Silva J.C."/>
            <person name="Silva M.G."/>
            <person name="Suarez C.E."/>
            <person name="Ueti M.W."/>
            <person name="Nene V.M."/>
            <person name="Mealey R.H."/>
            <person name="Knowles D.P."/>
            <person name="Brayton K.A."/>
        </authorList>
    </citation>
    <scope>NUCLEOTIDE SEQUENCE [LARGE SCALE GENOMIC DNA]</scope>
    <source>
        <strain evidence="3 4">WA</strain>
    </source>
</reference>
<dbReference type="PANTHER" id="PTHR11096:SF1">
    <property type="entry name" value="RNA 3'-TERMINAL PHOSPHATE CYCLASE-LIKE PROTEIN"/>
    <property type="match status" value="1"/>
</dbReference>
<dbReference type="KEGG" id="beq:BEWA_015970"/>
<dbReference type="InterPro" id="IPR013791">
    <property type="entry name" value="RNA3'-term_phos_cycl_insert"/>
</dbReference>
<dbReference type="RefSeq" id="XP_004832488.1">
    <property type="nucleotide sequence ID" value="XM_004832431.1"/>
</dbReference>
<dbReference type="GO" id="GO:0005730">
    <property type="term" value="C:nucleolus"/>
    <property type="evidence" value="ECO:0007669"/>
    <property type="project" value="TreeGrafter"/>
</dbReference>
<dbReference type="STRING" id="1537102.L1LCG7"/>
<evidence type="ECO:0000259" key="1">
    <source>
        <dbReference type="Pfam" id="PF01137"/>
    </source>
</evidence>
<keyword evidence="4" id="KW-1185">Reference proteome</keyword>
<feature type="domain" description="RNA 3'-terminal phosphate cyclase" evidence="1">
    <location>
        <begin position="27"/>
        <end position="386"/>
    </location>
</feature>
<dbReference type="OrthoDB" id="1911237at2759"/>
<dbReference type="AlphaFoldDB" id="L1LCG7"/>
<dbReference type="GeneID" id="15802700"/>
<proteinExistence type="predicted"/>
<evidence type="ECO:0000313" key="3">
    <source>
        <dbReference type="EMBL" id="EKX73036.1"/>
    </source>
</evidence>
<comment type="caution">
    <text evidence="3">The sequence shown here is derived from an EMBL/GenBank/DDBJ whole genome shotgun (WGS) entry which is preliminary data.</text>
</comment>
<organism evidence="3 4">
    <name type="scientific">Theileria equi strain WA</name>
    <dbReference type="NCBI Taxonomy" id="1537102"/>
    <lineage>
        <taxon>Eukaryota</taxon>
        <taxon>Sar</taxon>
        <taxon>Alveolata</taxon>
        <taxon>Apicomplexa</taxon>
        <taxon>Aconoidasida</taxon>
        <taxon>Piroplasmida</taxon>
        <taxon>Theileriidae</taxon>
        <taxon>Theileria</taxon>
    </lineage>
</organism>
<dbReference type="Pfam" id="PF01137">
    <property type="entry name" value="RTC"/>
    <property type="match status" value="1"/>
</dbReference>
<dbReference type="InterPro" id="IPR023797">
    <property type="entry name" value="RNA3'_phos_cyclase_dom"/>
</dbReference>
<dbReference type="PANTHER" id="PTHR11096">
    <property type="entry name" value="RNA 3' TERMINAL PHOSPHATE CYCLASE"/>
    <property type="match status" value="1"/>
</dbReference>
<dbReference type="InterPro" id="IPR037136">
    <property type="entry name" value="RNA3'_phos_cyclase_dom_sf"/>
</dbReference>
<dbReference type="Pfam" id="PF05189">
    <property type="entry name" value="RTC_insert"/>
    <property type="match status" value="1"/>
</dbReference>
<dbReference type="InterPro" id="IPR000228">
    <property type="entry name" value="RNA3'_term_phos_cyc"/>
</dbReference>
<name>L1LCG7_THEEQ</name>
<protein>
    <submittedName>
        <fullName evidence="3">RNA 3' terminal phosphate cyclase, putative</fullName>
    </submittedName>
</protein>
<accession>L1LCG7</accession>
<evidence type="ECO:0000313" key="4">
    <source>
        <dbReference type="Proteomes" id="UP000031512"/>
    </source>
</evidence>
<dbReference type="EMBL" id="ACOU01000004">
    <property type="protein sequence ID" value="EKX73036.1"/>
    <property type="molecule type" value="Genomic_DNA"/>
</dbReference>
<dbReference type="GO" id="GO:0000479">
    <property type="term" value="P:endonucleolytic cleavage of tricistronic rRNA transcript (SSU-rRNA, 5.8S rRNA, LSU-rRNA)"/>
    <property type="evidence" value="ECO:0007669"/>
    <property type="project" value="TreeGrafter"/>
</dbReference>
<dbReference type="Gene3D" id="3.65.10.20">
    <property type="entry name" value="RNA 3'-terminal phosphate cyclase domain"/>
    <property type="match status" value="2"/>
</dbReference>
<dbReference type="eggNOG" id="KOG3980">
    <property type="taxonomic scope" value="Eukaryota"/>
</dbReference>
<feature type="domain" description="RNA 3'-terminal phosphate cyclase insert" evidence="2">
    <location>
        <begin position="185"/>
        <end position="257"/>
    </location>
</feature>